<comment type="caution">
    <text evidence="1">The sequence shown here is derived from an EMBL/GenBank/DDBJ whole genome shotgun (WGS) entry which is preliminary data.</text>
</comment>
<keyword evidence="2" id="KW-1185">Reference proteome</keyword>
<sequence length="174" mass="19197">MSQIKCHESFAMKCLRGVAQGVILFTTGAAFDEYHSVCNSSSRKHKVYLNSVKCINKAGPSMQSCIKAMFVDLHRASETPAHQQIPYSCCYYQEFLECGEKALTENCDHPAAKEFFNDIIDHVLGESLNVVCINMFKKGTGTCETLPTLSTVNDDEAGEKGFIESLPKIAENIG</sequence>
<organism evidence="1 2">
    <name type="scientific">Haemaphysalis longicornis</name>
    <name type="common">Bush tick</name>
    <dbReference type="NCBI Taxonomy" id="44386"/>
    <lineage>
        <taxon>Eukaryota</taxon>
        <taxon>Metazoa</taxon>
        <taxon>Ecdysozoa</taxon>
        <taxon>Arthropoda</taxon>
        <taxon>Chelicerata</taxon>
        <taxon>Arachnida</taxon>
        <taxon>Acari</taxon>
        <taxon>Parasitiformes</taxon>
        <taxon>Ixodida</taxon>
        <taxon>Ixodoidea</taxon>
        <taxon>Ixodidae</taxon>
        <taxon>Haemaphysalinae</taxon>
        <taxon>Haemaphysalis</taxon>
    </lineage>
</organism>
<name>A0A9J6GMB8_HAELO</name>
<evidence type="ECO:0000313" key="1">
    <source>
        <dbReference type="EMBL" id="KAH9375316.1"/>
    </source>
</evidence>
<evidence type="ECO:0000313" key="2">
    <source>
        <dbReference type="Proteomes" id="UP000821853"/>
    </source>
</evidence>
<dbReference type="VEuPathDB" id="VectorBase:HLOH_040448"/>
<dbReference type="AlphaFoldDB" id="A0A9J6GMB8"/>
<proteinExistence type="predicted"/>
<dbReference type="Proteomes" id="UP000821853">
    <property type="component" value="Chromosome 5"/>
</dbReference>
<dbReference type="OMA" id="CHESFAM"/>
<protein>
    <submittedName>
        <fullName evidence="1">Uncharacterized protein</fullName>
    </submittedName>
</protein>
<dbReference type="PANTHER" id="PTHR33964:SF1">
    <property type="entry name" value="RE45066P"/>
    <property type="match status" value="1"/>
</dbReference>
<dbReference type="PANTHER" id="PTHR33964">
    <property type="entry name" value="RE45066P-RELATED"/>
    <property type="match status" value="1"/>
</dbReference>
<accession>A0A9J6GMB8</accession>
<gene>
    <name evidence="1" type="ORF">HPB48_018964</name>
</gene>
<dbReference type="EMBL" id="JABSTR010000007">
    <property type="protein sequence ID" value="KAH9375316.1"/>
    <property type="molecule type" value="Genomic_DNA"/>
</dbReference>
<reference evidence="1 2" key="1">
    <citation type="journal article" date="2020" name="Cell">
        <title>Large-Scale Comparative Analyses of Tick Genomes Elucidate Their Genetic Diversity and Vector Capacities.</title>
        <authorList>
            <consortium name="Tick Genome and Microbiome Consortium (TIGMIC)"/>
            <person name="Jia N."/>
            <person name="Wang J."/>
            <person name="Shi W."/>
            <person name="Du L."/>
            <person name="Sun Y."/>
            <person name="Zhan W."/>
            <person name="Jiang J.F."/>
            <person name="Wang Q."/>
            <person name="Zhang B."/>
            <person name="Ji P."/>
            <person name="Bell-Sakyi L."/>
            <person name="Cui X.M."/>
            <person name="Yuan T.T."/>
            <person name="Jiang B.G."/>
            <person name="Yang W.F."/>
            <person name="Lam T.T."/>
            <person name="Chang Q.C."/>
            <person name="Ding S.J."/>
            <person name="Wang X.J."/>
            <person name="Zhu J.G."/>
            <person name="Ruan X.D."/>
            <person name="Zhao L."/>
            <person name="Wei J.T."/>
            <person name="Ye R.Z."/>
            <person name="Que T.C."/>
            <person name="Du C.H."/>
            <person name="Zhou Y.H."/>
            <person name="Cheng J.X."/>
            <person name="Dai P.F."/>
            <person name="Guo W.B."/>
            <person name="Han X.H."/>
            <person name="Huang E.J."/>
            <person name="Li L.F."/>
            <person name="Wei W."/>
            <person name="Gao Y.C."/>
            <person name="Liu J.Z."/>
            <person name="Shao H.Z."/>
            <person name="Wang X."/>
            <person name="Wang C.C."/>
            <person name="Yang T.C."/>
            <person name="Huo Q.B."/>
            <person name="Li W."/>
            <person name="Chen H.Y."/>
            <person name="Chen S.E."/>
            <person name="Zhou L.G."/>
            <person name="Ni X.B."/>
            <person name="Tian J.H."/>
            <person name="Sheng Y."/>
            <person name="Liu T."/>
            <person name="Pan Y.S."/>
            <person name="Xia L.Y."/>
            <person name="Li J."/>
            <person name="Zhao F."/>
            <person name="Cao W.C."/>
        </authorList>
    </citation>
    <scope>NUCLEOTIDE SEQUENCE [LARGE SCALE GENOMIC DNA]</scope>
    <source>
        <strain evidence="1">HaeL-2018</strain>
    </source>
</reference>
<dbReference type="OrthoDB" id="6490813at2759"/>